<accession>A0A0B6WXH8</accession>
<evidence type="ECO:0000256" key="2">
    <source>
        <dbReference type="SAM" id="SignalP"/>
    </source>
</evidence>
<dbReference type="STRING" id="454194.PYK22_01798"/>
<protein>
    <recommendedName>
        <fullName evidence="5">Glycine zipper domain-containing protein</fullName>
    </recommendedName>
</protein>
<keyword evidence="1" id="KW-0472">Membrane</keyword>
<reference evidence="3 4" key="2">
    <citation type="submission" date="2015-01" db="EMBL/GenBank/DDBJ databases">
        <title>Complete genome sequence of Pyrinomonas methylaliphatogenes type strain K22T.</title>
        <authorList>
            <person name="Lee K.C.Y."/>
            <person name="Power J.F."/>
            <person name="Dunfield P.F."/>
            <person name="Morgan X.C."/>
            <person name="Huttenhower C."/>
            <person name="Stott M.B."/>
        </authorList>
    </citation>
    <scope>NUCLEOTIDE SEQUENCE [LARGE SCALE GENOMIC DNA]</scope>
    <source>
        <strain evidence="3 4">K22</strain>
    </source>
</reference>
<evidence type="ECO:0000313" key="4">
    <source>
        <dbReference type="Proteomes" id="UP000031518"/>
    </source>
</evidence>
<sequence length="172" mass="18153" precursor="true">MLSLVRSSLCLLVATSLLAQSGIAQGAADAKLDAWMTVKSLRVGERLLVRLKTSKSVEGRLLQITDEMLRLSRREEILVLKREEVAKIYLLPEDSKEAKTYGAIGGAIGGAVGLLSFIGLGISGGRGGGVTGSLLLLGAPVVGGLIGRKIGERRSRKLIYETASQGQQRVGP</sequence>
<dbReference type="AlphaFoldDB" id="A0A0B6WXH8"/>
<feature type="transmembrane region" description="Helical" evidence="1">
    <location>
        <begin position="129"/>
        <end position="147"/>
    </location>
</feature>
<evidence type="ECO:0008006" key="5">
    <source>
        <dbReference type="Google" id="ProtNLM"/>
    </source>
</evidence>
<feature type="chain" id="PRO_5002123041" description="Glycine zipper domain-containing protein" evidence="2">
    <location>
        <begin position="20"/>
        <end position="172"/>
    </location>
</feature>
<proteinExistence type="predicted"/>
<keyword evidence="1" id="KW-1133">Transmembrane helix</keyword>
<feature type="signal peptide" evidence="2">
    <location>
        <begin position="1"/>
        <end position="19"/>
    </location>
</feature>
<organism evidence="3 4">
    <name type="scientific">Pyrinomonas methylaliphatogenes</name>
    <dbReference type="NCBI Taxonomy" id="454194"/>
    <lineage>
        <taxon>Bacteria</taxon>
        <taxon>Pseudomonadati</taxon>
        <taxon>Acidobacteriota</taxon>
        <taxon>Blastocatellia</taxon>
        <taxon>Blastocatellales</taxon>
        <taxon>Pyrinomonadaceae</taxon>
        <taxon>Pyrinomonas</taxon>
    </lineage>
</organism>
<keyword evidence="2" id="KW-0732">Signal</keyword>
<feature type="transmembrane region" description="Helical" evidence="1">
    <location>
        <begin position="101"/>
        <end position="122"/>
    </location>
</feature>
<gene>
    <name evidence="3" type="ORF">PYK22_01798</name>
</gene>
<dbReference type="RefSeq" id="WP_060635504.1">
    <property type="nucleotide sequence ID" value="NZ_CBXV010000006.1"/>
</dbReference>
<keyword evidence="1" id="KW-0812">Transmembrane</keyword>
<dbReference type="Proteomes" id="UP000031518">
    <property type="component" value="Unassembled WGS sequence"/>
</dbReference>
<evidence type="ECO:0000313" key="3">
    <source>
        <dbReference type="EMBL" id="CDM65791.1"/>
    </source>
</evidence>
<evidence type="ECO:0000256" key="1">
    <source>
        <dbReference type="SAM" id="Phobius"/>
    </source>
</evidence>
<keyword evidence="4" id="KW-1185">Reference proteome</keyword>
<reference evidence="3 4" key="1">
    <citation type="submission" date="2013-12" db="EMBL/GenBank/DDBJ databases">
        <authorList>
            <person name="Stott M."/>
        </authorList>
    </citation>
    <scope>NUCLEOTIDE SEQUENCE [LARGE SCALE GENOMIC DNA]</scope>
    <source>
        <strain evidence="3 4">K22</strain>
    </source>
</reference>
<name>A0A0B6WXH8_9BACT</name>
<dbReference type="EMBL" id="CBXV010000006">
    <property type="protein sequence ID" value="CDM65791.1"/>
    <property type="molecule type" value="Genomic_DNA"/>
</dbReference>